<dbReference type="OMA" id="TYGYSDF"/>
<dbReference type="PANTHER" id="PTHR48043:SF145">
    <property type="entry name" value="FI06409P-RELATED"/>
    <property type="match status" value="1"/>
</dbReference>
<dbReference type="EnsemblMetazoa" id="CapteT74773">
    <property type="protein sequence ID" value="CapteP74773"/>
    <property type="gene ID" value="CapteG74773"/>
</dbReference>
<dbReference type="AlphaFoldDB" id="R7UPT1"/>
<dbReference type="STRING" id="283909.R7UPT1"/>
<accession>R7UPT1</accession>
<dbReference type="EC" id="2.4.1.17" evidence="5"/>
<dbReference type="Proteomes" id="UP000014760">
    <property type="component" value="Unassembled WGS sequence"/>
</dbReference>
<proteinExistence type="inferred from homology"/>
<dbReference type="PROSITE" id="PS00375">
    <property type="entry name" value="UDPGT"/>
    <property type="match status" value="1"/>
</dbReference>
<dbReference type="SUPFAM" id="SSF53756">
    <property type="entry name" value="UDP-Glycosyltransferase/glycogen phosphorylase"/>
    <property type="match status" value="1"/>
</dbReference>
<dbReference type="InterPro" id="IPR002213">
    <property type="entry name" value="UDP_glucos_trans"/>
</dbReference>
<dbReference type="EMBL" id="AMQN01006821">
    <property type="status" value="NOT_ANNOTATED_CDS"/>
    <property type="molecule type" value="Genomic_DNA"/>
</dbReference>
<comment type="catalytic activity">
    <reaction evidence="5">
        <text>glucuronate acceptor + UDP-alpha-D-glucuronate = acceptor beta-D-glucuronoside + UDP + H(+)</text>
        <dbReference type="Rhea" id="RHEA:21032"/>
        <dbReference type="ChEBI" id="CHEBI:15378"/>
        <dbReference type="ChEBI" id="CHEBI:58052"/>
        <dbReference type="ChEBI" id="CHEBI:58223"/>
        <dbReference type="ChEBI" id="CHEBI:132367"/>
        <dbReference type="ChEBI" id="CHEBI:132368"/>
        <dbReference type="EC" id="2.4.1.17"/>
    </reaction>
</comment>
<keyword evidence="8" id="KW-1185">Reference proteome</keyword>
<keyword evidence="2 4" id="KW-0328">Glycosyltransferase</keyword>
<sequence>VALTKNEDSLIRLESMGFDLVVVDGYFMTKHKYLIAHRLKLPIVTLTDTLEPWVTRVPWLPSFVTLNIVPFSDRLTFLERVHNLFLFLAMYSRPLSPQIPRDLLDTYGVISVDDVIKTTQLWITTSDVVLDYPKPEMPNMLACGGMATKPARPLTDPWTRIVAEAQNGIVLVSLGSIASTFPTEISRKLLKSFSQLKRTVIWRFNNEDDLKVPSNVFVSEWIPQNDLLAQPKVKVFITHCGNNGQFEAVYHAVPMVAMPIFGDQFHNAKRMVHKQYGLEVMMQCFEPRDLVNATEEVIHNPLYSESIAKASNIFHDRPETPAERAASGVDVILKYGGKHLRSSAVDMPMYQFIMLDVLVFACV</sequence>
<evidence type="ECO:0000256" key="3">
    <source>
        <dbReference type="ARBA" id="ARBA00022679"/>
    </source>
</evidence>
<evidence type="ECO:0000256" key="1">
    <source>
        <dbReference type="ARBA" id="ARBA00009995"/>
    </source>
</evidence>
<evidence type="ECO:0000256" key="4">
    <source>
        <dbReference type="RuleBase" id="RU003718"/>
    </source>
</evidence>
<dbReference type="InterPro" id="IPR050271">
    <property type="entry name" value="UDP-glycosyltransferase"/>
</dbReference>
<dbReference type="InterPro" id="IPR035595">
    <property type="entry name" value="UDP_glycos_trans_CS"/>
</dbReference>
<dbReference type="GO" id="GO:0016020">
    <property type="term" value="C:membrane"/>
    <property type="evidence" value="ECO:0007669"/>
    <property type="project" value="UniProtKB-SubCell"/>
</dbReference>
<comment type="subcellular location">
    <subcellularLocation>
        <location evidence="5">Membrane</location>
        <topology evidence="5">Single-pass membrane protein</topology>
    </subcellularLocation>
</comment>
<dbReference type="HOGENOM" id="CLU_012949_2_0_1"/>
<dbReference type="CDD" id="cd03784">
    <property type="entry name" value="GT1_Gtf-like"/>
    <property type="match status" value="1"/>
</dbReference>
<dbReference type="FunCoup" id="R7UPT1">
    <property type="interactions" value="336"/>
</dbReference>
<reference evidence="7" key="3">
    <citation type="submission" date="2015-06" db="UniProtKB">
        <authorList>
            <consortium name="EnsemblMetazoa"/>
        </authorList>
    </citation>
    <scope>IDENTIFICATION</scope>
</reference>
<evidence type="ECO:0000313" key="7">
    <source>
        <dbReference type="EnsemblMetazoa" id="CapteP74773"/>
    </source>
</evidence>
<gene>
    <name evidence="6" type="ORF">CAPTEDRAFT_74773</name>
</gene>
<feature type="non-terminal residue" evidence="6">
    <location>
        <position position="1"/>
    </location>
</feature>
<comment type="similarity">
    <text evidence="1 4">Belongs to the UDP-glycosyltransferase family.</text>
</comment>
<dbReference type="EMBL" id="KB299236">
    <property type="protein sequence ID" value="ELU08195.1"/>
    <property type="molecule type" value="Genomic_DNA"/>
</dbReference>
<evidence type="ECO:0000256" key="2">
    <source>
        <dbReference type="ARBA" id="ARBA00022676"/>
    </source>
</evidence>
<reference evidence="6 8" key="2">
    <citation type="journal article" date="2013" name="Nature">
        <title>Insights into bilaterian evolution from three spiralian genomes.</title>
        <authorList>
            <person name="Simakov O."/>
            <person name="Marletaz F."/>
            <person name="Cho S.J."/>
            <person name="Edsinger-Gonzales E."/>
            <person name="Havlak P."/>
            <person name="Hellsten U."/>
            <person name="Kuo D.H."/>
            <person name="Larsson T."/>
            <person name="Lv J."/>
            <person name="Arendt D."/>
            <person name="Savage R."/>
            <person name="Osoegawa K."/>
            <person name="de Jong P."/>
            <person name="Grimwood J."/>
            <person name="Chapman J.A."/>
            <person name="Shapiro H."/>
            <person name="Aerts A."/>
            <person name="Otillar R.P."/>
            <person name="Terry A.Y."/>
            <person name="Boore J.L."/>
            <person name="Grigoriev I.V."/>
            <person name="Lindberg D.R."/>
            <person name="Seaver E.C."/>
            <person name="Weisblat D.A."/>
            <person name="Putnam N.H."/>
            <person name="Rokhsar D.S."/>
        </authorList>
    </citation>
    <scope>NUCLEOTIDE SEQUENCE</scope>
    <source>
        <strain evidence="6 8">I ESC-2004</strain>
    </source>
</reference>
<dbReference type="Gene3D" id="3.40.50.2000">
    <property type="entry name" value="Glycogen Phosphorylase B"/>
    <property type="match status" value="1"/>
</dbReference>
<feature type="non-terminal residue" evidence="6">
    <location>
        <position position="363"/>
    </location>
</feature>
<dbReference type="OrthoDB" id="6280089at2759"/>
<evidence type="ECO:0000313" key="6">
    <source>
        <dbReference type="EMBL" id="ELU08195.1"/>
    </source>
</evidence>
<keyword evidence="3 4" id="KW-0808">Transferase</keyword>
<evidence type="ECO:0000313" key="8">
    <source>
        <dbReference type="Proteomes" id="UP000014760"/>
    </source>
</evidence>
<organism evidence="6">
    <name type="scientific">Capitella teleta</name>
    <name type="common">Polychaete worm</name>
    <dbReference type="NCBI Taxonomy" id="283909"/>
    <lineage>
        <taxon>Eukaryota</taxon>
        <taxon>Metazoa</taxon>
        <taxon>Spiralia</taxon>
        <taxon>Lophotrochozoa</taxon>
        <taxon>Annelida</taxon>
        <taxon>Polychaeta</taxon>
        <taxon>Sedentaria</taxon>
        <taxon>Scolecida</taxon>
        <taxon>Capitellidae</taxon>
        <taxon>Capitella</taxon>
    </lineage>
</organism>
<name>R7UPT1_CAPTE</name>
<evidence type="ECO:0000256" key="5">
    <source>
        <dbReference type="RuleBase" id="RU362059"/>
    </source>
</evidence>
<reference evidence="8" key="1">
    <citation type="submission" date="2012-12" db="EMBL/GenBank/DDBJ databases">
        <authorList>
            <person name="Hellsten U."/>
            <person name="Grimwood J."/>
            <person name="Chapman J.A."/>
            <person name="Shapiro H."/>
            <person name="Aerts A."/>
            <person name="Otillar R.P."/>
            <person name="Terry A.Y."/>
            <person name="Boore J.L."/>
            <person name="Simakov O."/>
            <person name="Marletaz F."/>
            <person name="Cho S.-J."/>
            <person name="Edsinger-Gonzales E."/>
            <person name="Havlak P."/>
            <person name="Kuo D.-H."/>
            <person name="Larsson T."/>
            <person name="Lv J."/>
            <person name="Arendt D."/>
            <person name="Savage R."/>
            <person name="Osoegawa K."/>
            <person name="de Jong P."/>
            <person name="Lindberg D.R."/>
            <person name="Seaver E.C."/>
            <person name="Weisblat D.A."/>
            <person name="Putnam N.H."/>
            <person name="Grigoriev I.V."/>
            <person name="Rokhsar D.S."/>
        </authorList>
    </citation>
    <scope>NUCLEOTIDE SEQUENCE</scope>
    <source>
        <strain evidence="8">I ESC-2004</strain>
    </source>
</reference>
<dbReference type="GO" id="GO:0015020">
    <property type="term" value="F:glucuronosyltransferase activity"/>
    <property type="evidence" value="ECO:0007669"/>
    <property type="project" value="UniProtKB-EC"/>
</dbReference>
<dbReference type="Pfam" id="PF00201">
    <property type="entry name" value="UDPGT"/>
    <property type="match status" value="1"/>
</dbReference>
<protein>
    <recommendedName>
        <fullName evidence="5">UDP-glucuronosyltransferase</fullName>
        <ecNumber evidence="5">2.4.1.17</ecNumber>
    </recommendedName>
</protein>
<dbReference type="PANTHER" id="PTHR48043">
    <property type="entry name" value="EG:EG0003.4 PROTEIN-RELATED"/>
    <property type="match status" value="1"/>
</dbReference>
<dbReference type="FunFam" id="3.40.50.2000:FF:000021">
    <property type="entry name" value="UDP-glucuronosyltransferase"/>
    <property type="match status" value="1"/>
</dbReference>